<dbReference type="Proteomes" id="UP000503399">
    <property type="component" value="Chromosome"/>
</dbReference>
<dbReference type="EMBL" id="LR778114">
    <property type="protein sequence ID" value="CAB1127698.1"/>
    <property type="molecule type" value="Genomic_DNA"/>
</dbReference>
<evidence type="ECO:0000256" key="1">
    <source>
        <dbReference type="ARBA" id="ARBA00022676"/>
    </source>
</evidence>
<proteinExistence type="predicted"/>
<keyword evidence="2 4" id="KW-0808">Transferase</keyword>
<gene>
    <name evidence="4" type="ORF">R50_0192</name>
</gene>
<name>A0A6F8ZCU7_9FIRM</name>
<dbReference type="Pfam" id="PF13439">
    <property type="entry name" value="Glyco_transf_4"/>
    <property type="match status" value="1"/>
</dbReference>
<sequence>MHVVQVITSAAWGGAQQHVYDLARALRRRGHSVTVVYGVPGPLADRLAAAGIPALSEPALGRLLVPWRDGRALAALVRLLRALAPDVIHAHSSKAGALVRLAAPRLPAPVVYTVHGLVYQNARMPAWKRAFYHSVEAALLPRAAAVIAVSRADLAELERLQGGRDRPLLAYIPNGIDPARFPVDPPLPDAPVFGTVARFVPEKALDVLVEAFARVRARWPEARLLLVGDGPGRPELERRIRRLGLEAAVEFPGYQPDPLPWLLRMRVFVLSSVKEGAPYTLLEALALRRLVVATAVGAIPDLLRGRAGAGLVPPGDVSALAEAMSEVVGLEASWALMVPTTDAMVEACLAMYHAVREHTDINPGM</sequence>
<keyword evidence="1" id="KW-0328">Glycosyltransferase</keyword>
<dbReference type="Gene3D" id="3.40.50.2000">
    <property type="entry name" value="Glycogen Phosphorylase B"/>
    <property type="match status" value="2"/>
</dbReference>
<protein>
    <submittedName>
        <fullName evidence="4">Putative Glycosyltransferase family 1 protein</fullName>
    </submittedName>
</protein>
<dbReference type="KEGG" id="hfv:R50_0192"/>
<dbReference type="GO" id="GO:0016757">
    <property type="term" value="F:glycosyltransferase activity"/>
    <property type="evidence" value="ECO:0007669"/>
    <property type="project" value="UniProtKB-KW"/>
</dbReference>
<evidence type="ECO:0000256" key="2">
    <source>
        <dbReference type="ARBA" id="ARBA00022679"/>
    </source>
</evidence>
<keyword evidence="5" id="KW-1185">Reference proteome</keyword>
<reference evidence="4 5" key="1">
    <citation type="submission" date="2020-02" db="EMBL/GenBank/DDBJ databases">
        <authorList>
            <person name="Hogendoorn C."/>
        </authorList>
    </citation>
    <scope>NUCLEOTIDE SEQUENCE [LARGE SCALE GENOMIC DNA]</scope>
    <source>
        <strain evidence="4">R501</strain>
    </source>
</reference>
<organism evidence="4 5">
    <name type="scientific">Candidatus Hydrogenisulfobacillus filiaventi</name>
    <dbReference type="NCBI Taxonomy" id="2707344"/>
    <lineage>
        <taxon>Bacteria</taxon>
        <taxon>Bacillati</taxon>
        <taxon>Bacillota</taxon>
        <taxon>Clostridia</taxon>
        <taxon>Eubacteriales</taxon>
        <taxon>Clostridiales Family XVII. Incertae Sedis</taxon>
        <taxon>Candidatus Hydrogenisulfobacillus</taxon>
    </lineage>
</organism>
<dbReference type="Pfam" id="PF13692">
    <property type="entry name" value="Glyco_trans_1_4"/>
    <property type="match status" value="1"/>
</dbReference>
<dbReference type="PANTHER" id="PTHR12526">
    <property type="entry name" value="GLYCOSYLTRANSFERASE"/>
    <property type="match status" value="1"/>
</dbReference>
<dbReference type="PANTHER" id="PTHR12526:SF510">
    <property type="entry name" value="D-INOSITOL 3-PHOSPHATE GLYCOSYLTRANSFERASE"/>
    <property type="match status" value="1"/>
</dbReference>
<evidence type="ECO:0000313" key="5">
    <source>
        <dbReference type="Proteomes" id="UP000503399"/>
    </source>
</evidence>
<feature type="domain" description="Glycosyltransferase subfamily 4-like N-terminal" evidence="3">
    <location>
        <begin position="12"/>
        <end position="180"/>
    </location>
</feature>
<evidence type="ECO:0000259" key="3">
    <source>
        <dbReference type="Pfam" id="PF13439"/>
    </source>
</evidence>
<accession>A0A6F8ZCU7</accession>
<dbReference type="AlphaFoldDB" id="A0A6F8ZCU7"/>
<evidence type="ECO:0000313" key="4">
    <source>
        <dbReference type="EMBL" id="CAB1127698.1"/>
    </source>
</evidence>
<dbReference type="SUPFAM" id="SSF53756">
    <property type="entry name" value="UDP-Glycosyltransferase/glycogen phosphorylase"/>
    <property type="match status" value="1"/>
</dbReference>
<dbReference type="InterPro" id="IPR028098">
    <property type="entry name" value="Glyco_trans_4-like_N"/>
</dbReference>